<feature type="compositionally biased region" description="Basic residues" evidence="5">
    <location>
        <begin position="1"/>
        <end position="10"/>
    </location>
</feature>
<dbReference type="GO" id="GO:0008270">
    <property type="term" value="F:zinc ion binding"/>
    <property type="evidence" value="ECO:0007669"/>
    <property type="project" value="UniProtKB-KW"/>
</dbReference>
<evidence type="ECO:0000256" key="1">
    <source>
        <dbReference type="ARBA" id="ARBA00022723"/>
    </source>
</evidence>
<gene>
    <name evidence="7" type="ORF">UFOPK2237_01018</name>
</gene>
<name>A0A6J6LHC7_9ZZZZ</name>
<dbReference type="SUPFAM" id="SSF109635">
    <property type="entry name" value="DnaK suppressor protein DksA, alpha-hairpin domain"/>
    <property type="match status" value="1"/>
</dbReference>
<feature type="coiled-coil region" evidence="4">
    <location>
        <begin position="158"/>
        <end position="192"/>
    </location>
</feature>
<dbReference type="Gene3D" id="1.20.120.910">
    <property type="entry name" value="DksA, coiled-coil domain"/>
    <property type="match status" value="1"/>
</dbReference>
<keyword evidence="3" id="KW-0862">Zinc</keyword>
<keyword evidence="2" id="KW-0863">Zinc-finger</keyword>
<feature type="domain" description="Zinc finger DksA/TraR C4-type" evidence="6">
    <location>
        <begin position="238"/>
        <end position="273"/>
    </location>
</feature>
<dbReference type="AlphaFoldDB" id="A0A6J6LHC7"/>
<evidence type="ECO:0000256" key="5">
    <source>
        <dbReference type="SAM" id="MobiDB-lite"/>
    </source>
</evidence>
<accession>A0A6J6LHC7</accession>
<proteinExistence type="predicted"/>
<dbReference type="PROSITE" id="PS51128">
    <property type="entry name" value="ZF_DKSA_2"/>
    <property type="match status" value="1"/>
</dbReference>
<dbReference type="PANTHER" id="PTHR33823:SF2">
    <property type="entry name" value="RNA POLYMERASE-BINDING TRANSCRIPTION FACTOR DKSA"/>
    <property type="match status" value="1"/>
</dbReference>
<evidence type="ECO:0000256" key="3">
    <source>
        <dbReference type="ARBA" id="ARBA00022833"/>
    </source>
</evidence>
<evidence type="ECO:0000313" key="7">
    <source>
        <dbReference type="EMBL" id="CAB4659969.1"/>
    </source>
</evidence>
<feature type="region of interest" description="Disordered" evidence="5">
    <location>
        <begin position="1"/>
        <end position="78"/>
    </location>
</feature>
<evidence type="ECO:0000256" key="2">
    <source>
        <dbReference type="ARBA" id="ARBA00022771"/>
    </source>
</evidence>
<dbReference type="InterPro" id="IPR037187">
    <property type="entry name" value="DnaK_N"/>
</dbReference>
<evidence type="ECO:0000259" key="6">
    <source>
        <dbReference type="Pfam" id="PF01258"/>
    </source>
</evidence>
<sequence>MAAKPAKKATTKASAAKKAPAKKAPAKKAPVAKKAAAKKAPAKKTPAKKAPAKKAPAKKAPAKATKKPVAKKVAPVKPAKKVAEPKPVVVKVPKVTKAQLAAIAKAEAAAAAALAGPPVQVINPIGSVGLPSVRKAVPGKKAAPKHPVVQEDESNWTKTELNAVRKMLTSEAEELKVEIAQAEENFHALIMESGEGAGDDQADAGTKTFEREHEISILSNKKDLLDQTNRALERIEAGTYGACENCGKQIGKLRLREANPRATMCMPCREREDRS</sequence>
<keyword evidence="4" id="KW-0175">Coiled coil</keyword>
<protein>
    <submittedName>
        <fullName evidence="7">Unannotated protein</fullName>
    </submittedName>
</protein>
<dbReference type="PANTHER" id="PTHR33823">
    <property type="entry name" value="RNA POLYMERASE-BINDING TRANSCRIPTION FACTOR DKSA-RELATED"/>
    <property type="match status" value="1"/>
</dbReference>
<dbReference type="InterPro" id="IPR000962">
    <property type="entry name" value="Znf_DskA_TraR"/>
</dbReference>
<dbReference type="Pfam" id="PF01258">
    <property type="entry name" value="zf-dskA_traR"/>
    <property type="match status" value="1"/>
</dbReference>
<dbReference type="EMBL" id="CAEZWI010000154">
    <property type="protein sequence ID" value="CAB4659969.1"/>
    <property type="molecule type" value="Genomic_DNA"/>
</dbReference>
<keyword evidence="1" id="KW-0479">Metal-binding</keyword>
<evidence type="ECO:0000256" key="4">
    <source>
        <dbReference type="SAM" id="Coils"/>
    </source>
</evidence>
<reference evidence="7" key="1">
    <citation type="submission" date="2020-05" db="EMBL/GenBank/DDBJ databases">
        <authorList>
            <person name="Chiriac C."/>
            <person name="Salcher M."/>
            <person name="Ghai R."/>
            <person name="Kavagutti S V."/>
        </authorList>
    </citation>
    <scope>NUCLEOTIDE SEQUENCE</scope>
</reference>
<organism evidence="7">
    <name type="scientific">freshwater metagenome</name>
    <dbReference type="NCBI Taxonomy" id="449393"/>
    <lineage>
        <taxon>unclassified sequences</taxon>
        <taxon>metagenomes</taxon>
        <taxon>ecological metagenomes</taxon>
    </lineage>
</organism>
<feature type="compositionally biased region" description="Basic residues" evidence="5">
    <location>
        <begin position="35"/>
        <end position="70"/>
    </location>
</feature>